<gene>
    <name evidence="2" type="ORF">ILEXP_LOCUS23085</name>
    <name evidence="1" type="ORF">ILEXP_LOCUS5424</name>
</gene>
<evidence type="ECO:0000313" key="1">
    <source>
        <dbReference type="EMBL" id="CAK9138325.1"/>
    </source>
</evidence>
<name>A0ABC8R0R2_9AQUA</name>
<dbReference type="PANTHER" id="PTHR31431:SF1">
    <property type="entry name" value="NUCLEOPORIN NUP188"/>
    <property type="match status" value="1"/>
</dbReference>
<comment type="caution">
    <text evidence="1">The sequence shown here is derived from an EMBL/GenBank/DDBJ whole genome shotgun (WGS) entry which is preliminary data.</text>
</comment>
<sequence length="144" mass="16325">MVLEVMKKCILSVPYSRKLGEVVRNVLLSDSSIHNTLFHIVCTTPQDLEKIYVSRLYDLMEIEGLQLAISSALDILFSMLSDLSKDSLPSLSAFHQVMLSSTTKPIPVVTAVISLISCFRNPVWLYGDMLFLRLNFLLFTYFSQ</sequence>
<evidence type="ECO:0000313" key="2">
    <source>
        <dbReference type="EMBL" id="CAK9154733.1"/>
    </source>
</evidence>
<dbReference type="Proteomes" id="UP001642360">
    <property type="component" value="Unassembled WGS sequence"/>
</dbReference>
<protein>
    <submittedName>
        <fullName evidence="1">Uncharacterized protein</fullName>
    </submittedName>
</protein>
<proteinExistence type="predicted"/>
<accession>A0ABC8R0R2</accession>
<keyword evidence="3" id="KW-1185">Reference proteome</keyword>
<evidence type="ECO:0000313" key="3">
    <source>
        <dbReference type="Proteomes" id="UP001642360"/>
    </source>
</evidence>
<dbReference type="AlphaFoldDB" id="A0ABC8R0R2"/>
<dbReference type="InterPro" id="IPR044840">
    <property type="entry name" value="Nup188"/>
</dbReference>
<dbReference type="EMBL" id="CAUOFW020002576">
    <property type="protein sequence ID" value="CAK9154733.1"/>
    <property type="molecule type" value="Genomic_DNA"/>
</dbReference>
<organism evidence="1 3">
    <name type="scientific">Ilex paraguariensis</name>
    <name type="common">yerba mate</name>
    <dbReference type="NCBI Taxonomy" id="185542"/>
    <lineage>
        <taxon>Eukaryota</taxon>
        <taxon>Viridiplantae</taxon>
        <taxon>Streptophyta</taxon>
        <taxon>Embryophyta</taxon>
        <taxon>Tracheophyta</taxon>
        <taxon>Spermatophyta</taxon>
        <taxon>Magnoliopsida</taxon>
        <taxon>eudicotyledons</taxon>
        <taxon>Gunneridae</taxon>
        <taxon>Pentapetalae</taxon>
        <taxon>asterids</taxon>
        <taxon>campanulids</taxon>
        <taxon>Aquifoliales</taxon>
        <taxon>Aquifoliaceae</taxon>
        <taxon>Ilex</taxon>
    </lineage>
</organism>
<dbReference type="EMBL" id="CAUOFW020000879">
    <property type="protein sequence ID" value="CAK9138325.1"/>
    <property type="molecule type" value="Genomic_DNA"/>
</dbReference>
<dbReference type="PANTHER" id="PTHR31431">
    <property type="entry name" value="NUCLEOPORIN NUP188 HOMOLOG"/>
    <property type="match status" value="1"/>
</dbReference>
<reference evidence="1 3" key="1">
    <citation type="submission" date="2024-02" db="EMBL/GenBank/DDBJ databases">
        <authorList>
            <person name="Vignale AGUSTIN F."/>
            <person name="Sosa J E."/>
            <person name="Modenutti C."/>
        </authorList>
    </citation>
    <scope>NUCLEOTIDE SEQUENCE [LARGE SCALE GENOMIC DNA]</scope>
</reference>